<keyword evidence="2" id="KW-1185">Reference proteome</keyword>
<evidence type="ECO:0000313" key="2">
    <source>
        <dbReference type="Proteomes" id="UP001501166"/>
    </source>
</evidence>
<evidence type="ECO:0008006" key="3">
    <source>
        <dbReference type="Google" id="ProtNLM"/>
    </source>
</evidence>
<proteinExistence type="predicted"/>
<sequence length="99" mass="11957">MTNIHTNLNSVMDMIIDSKLEEYELVLNEKLIQLERKLLTTHTNPSHEILQQKEVFELLGIGRRRLKNWVDRGLKEIRIDNRVYYRYTDLMNFIENPKI</sequence>
<dbReference type="SUPFAM" id="SSF46955">
    <property type="entry name" value="Putative DNA-binding domain"/>
    <property type="match status" value="1"/>
</dbReference>
<evidence type="ECO:0000313" key="1">
    <source>
        <dbReference type="EMBL" id="GAA0355551.1"/>
    </source>
</evidence>
<accession>A0ABN0X5E5</accession>
<comment type="caution">
    <text evidence="1">The sequence shown here is derived from an EMBL/GenBank/DDBJ whole genome shotgun (WGS) entry which is preliminary data.</text>
</comment>
<dbReference type="Proteomes" id="UP001501166">
    <property type="component" value="Unassembled WGS sequence"/>
</dbReference>
<reference evidence="1 2" key="1">
    <citation type="journal article" date="2019" name="Int. J. Syst. Evol. Microbiol.">
        <title>The Global Catalogue of Microorganisms (GCM) 10K type strain sequencing project: providing services to taxonomists for standard genome sequencing and annotation.</title>
        <authorList>
            <consortium name="The Broad Institute Genomics Platform"/>
            <consortium name="The Broad Institute Genome Sequencing Center for Infectious Disease"/>
            <person name="Wu L."/>
            <person name="Ma J."/>
        </authorList>
    </citation>
    <scope>NUCLEOTIDE SEQUENCE [LARGE SCALE GENOMIC DNA]</scope>
    <source>
        <strain evidence="1 2">JCM 12662</strain>
    </source>
</reference>
<dbReference type="InterPro" id="IPR009061">
    <property type="entry name" value="DNA-bd_dom_put_sf"/>
</dbReference>
<protein>
    <recommendedName>
        <fullName evidence="3">Helix-turn-helix domain-containing protein</fullName>
    </recommendedName>
</protein>
<dbReference type="RefSeq" id="WP_343753816.1">
    <property type="nucleotide sequence ID" value="NZ_BAAACW010000036.1"/>
</dbReference>
<gene>
    <name evidence="1" type="ORF">GCM10008932_05730</name>
</gene>
<name>A0ABN0X5E5_9LACT</name>
<organism evidence="1 2">
    <name type="scientific">Alkalibacterium iburiense</name>
    <dbReference type="NCBI Taxonomy" id="290589"/>
    <lineage>
        <taxon>Bacteria</taxon>
        <taxon>Bacillati</taxon>
        <taxon>Bacillota</taxon>
        <taxon>Bacilli</taxon>
        <taxon>Lactobacillales</taxon>
        <taxon>Carnobacteriaceae</taxon>
        <taxon>Alkalibacterium</taxon>
    </lineage>
</organism>
<dbReference type="EMBL" id="BAAACW010000036">
    <property type="protein sequence ID" value="GAA0355551.1"/>
    <property type="molecule type" value="Genomic_DNA"/>
</dbReference>